<comment type="caution">
    <text evidence="10">The sequence shown here is derived from an EMBL/GenBank/DDBJ whole genome shotgun (WGS) entry which is preliminary data.</text>
</comment>
<dbReference type="UniPathway" id="UPA00667"/>
<name>A0A8H4UGA1_9HYPO</name>
<sequence>MTSFTKVSHGDQPIITVNPAHKISKIEDNTYGGFTEHMGRCIYGGLYDPGNPLSDDNGFRKDVIGAMKELNCPVVRYPGGNFCATYHWMDGVGPREKRPKKAELAWIGVESNQFGTDEFIQWCRIVGTEPYIALNMGTGTLDEAITLICGAKMVMKNPTTELTSPKVKYWALGNEMWGAWQVEQMTKEDYAKKAYQWAKALKLLDPSIELILCGKEGIDGWDYHVLKECITYNTQAMGNDGCLIEMHSIHLYTASQDHVQNAIAPRAAERAIQLTGALIDLVHIENKIPPSVRKQKICFDEWNVWDSKRAPGRKGAEEKYTLSDALAVAVWLNVFIRQSKYIGMANIAQSVNVISPLMTTRDGIIKQTTWWPYLLFCKYMRGHSLGVHVQSSEYEGPTKPEWIRGKIETPWLDVSASINDDGIVSLVTVNVSETEDFLTRLEGIPTGTQVDVHTVSGPSVSCVNTAEKTDVGIKESKWVSGGSYKFPRASITMLRWKS</sequence>
<dbReference type="Gene3D" id="3.20.20.80">
    <property type="entry name" value="Glycosidases"/>
    <property type="match status" value="1"/>
</dbReference>
<dbReference type="PANTHER" id="PTHR43576">
    <property type="entry name" value="ALPHA-L-ARABINOFURANOSIDASE C-RELATED"/>
    <property type="match status" value="1"/>
</dbReference>
<evidence type="ECO:0000256" key="8">
    <source>
        <dbReference type="ARBA" id="ARBA00037415"/>
    </source>
</evidence>
<dbReference type="GO" id="GO:0046556">
    <property type="term" value="F:alpha-L-arabinofuranosidase activity"/>
    <property type="evidence" value="ECO:0007669"/>
    <property type="project" value="UniProtKB-EC"/>
</dbReference>
<evidence type="ECO:0000256" key="1">
    <source>
        <dbReference type="ARBA" id="ARBA00001462"/>
    </source>
</evidence>
<dbReference type="SMART" id="SM00813">
    <property type="entry name" value="Alpha-L-AF_C"/>
    <property type="match status" value="1"/>
</dbReference>
<evidence type="ECO:0000256" key="6">
    <source>
        <dbReference type="ARBA" id="ARBA00023277"/>
    </source>
</evidence>
<evidence type="ECO:0000256" key="2">
    <source>
        <dbReference type="ARBA" id="ARBA00004834"/>
    </source>
</evidence>
<dbReference type="GO" id="GO:0046373">
    <property type="term" value="P:L-arabinose metabolic process"/>
    <property type="evidence" value="ECO:0007669"/>
    <property type="project" value="InterPro"/>
</dbReference>
<dbReference type="InterPro" id="IPR013780">
    <property type="entry name" value="Glyco_hydro_b"/>
</dbReference>
<evidence type="ECO:0000313" key="10">
    <source>
        <dbReference type="EMBL" id="KAF4975998.1"/>
    </source>
</evidence>
<comment type="function">
    <text evidence="8">Alpha-L-arabinofuranosidase involved in the degradation of arabinoxylan, a major component of plant hemicellulose. Acts only on small linear 1,5-alpha-linked L-arabinofuranosyl oligosaccharides.</text>
</comment>
<gene>
    <name evidence="10" type="ORF">FZEAL_7284</name>
</gene>
<evidence type="ECO:0000256" key="5">
    <source>
        <dbReference type="ARBA" id="ARBA00022801"/>
    </source>
</evidence>
<organism evidence="10 11">
    <name type="scientific">Fusarium zealandicum</name>
    <dbReference type="NCBI Taxonomy" id="1053134"/>
    <lineage>
        <taxon>Eukaryota</taxon>
        <taxon>Fungi</taxon>
        <taxon>Dikarya</taxon>
        <taxon>Ascomycota</taxon>
        <taxon>Pezizomycotina</taxon>
        <taxon>Sordariomycetes</taxon>
        <taxon>Hypocreomycetidae</taxon>
        <taxon>Hypocreales</taxon>
        <taxon>Nectriaceae</taxon>
        <taxon>Fusarium</taxon>
        <taxon>Fusarium staphyleae species complex</taxon>
    </lineage>
</organism>
<dbReference type="AlphaFoldDB" id="A0A8H4UGA1"/>
<dbReference type="Pfam" id="PF22848">
    <property type="entry name" value="ASD1_dom"/>
    <property type="match status" value="1"/>
</dbReference>
<dbReference type="Pfam" id="PF06964">
    <property type="entry name" value="Alpha-L-AF_C"/>
    <property type="match status" value="1"/>
</dbReference>
<comment type="similarity">
    <text evidence="3">Belongs to the glycosyl hydrolase 51 family.</text>
</comment>
<dbReference type="Proteomes" id="UP000635477">
    <property type="component" value="Unassembled WGS sequence"/>
</dbReference>
<reference evidence="10" key="1">
    <citation type="journal article" date="2020" name="BMC Genomics">
        <title>Correction to: Identification and distribution of gene clusters required for synthesis of sphingolipid metabolism inhibitors in diverse species of the filamentous fungus Fusarium.</title>
        <authorList>
            <person name="Kim H.S."/>
            <person name="Lohmar J.M."/>
            <person name="Busman M."/>
            <person name="Brown D.W."/>
            <person name="Naumann T.A."/>
            <person name="Divon H.H."/>
            <person name="Lysoe E."/>
            <person name="Uhlig S."/>
            <person name="Proctor R.H."/>
        </authorList>
    </citation>
    <scope>NUCLEOTIDE SEQUENCE</scope>
    <source>
        <strain evidence="10">NRRL 22465</strain>
    </source>
</reference>
<dbReference type="OrthoDB" id="3032304at2759"/>
<evidence type="ECO:0000259" key="9">
    <source>
        <dbReference type="SMART" id="SM00813"/>
    </source>
</evidence>
<dbReference type="EC" id="3.2.1.55" evidence="4"/>
<dbReference type="PANTHER" id="PTHR43576:SF3">
    <property type="entry name" value="ALPHA-L-ARABINOFURANOSIDASE C"/>
    <property type="match status" value="1"/>
</dbReference>
<feature type="domain" description="Alpha-L-arabinofuranosidase C-terminal" evidence="9">
    <location>
        <begin position="300"/>
        <end position="490"/>
    </location>
</feature>
<dbReference type="InterPro" id="IPR055235">
    <property type="entry name" value="ASD1_cat"/>
</dbReference>
<comment type="pathway">
    <text evidence="2">Glycan metabolism; L-arabinan degradation.</text>
</comment>
<keyword evidence="5" id="KW-0378">Hydrolase</keyword>
<dbReference type="GO" id="GO:0031222">
    <property type="term" value="P:arabinan catabolic process"/>
    <property type="evidence" value="ECO:0007669"/>
    <property type="project" value="UniProtKB-UniPathway"/>
</dbReference>
<comment type="catalytic activity">
    <reaction evidence="1">
        <text>Hydrolysis of terminal non-reducing alpha-L-arabinofuranoside residues in alpha-L-arabinosides.</text>
        <dbReference type="EC" id="3.2.1.55"/>
    </reaction>
</comment>
<dbReference type="InterPro" id="IPR017853">
    <property type="entry name" value="GH"/>
</dbReference>
<dbReference type="SUPFAM" id="SSF51011">
    <property type="entry name" value="Glycosyl hydrolase domain"/>
    <property type="match status" value="1"/>
</dbReference>
<accession>A0A8H4UGA1</accession>
<evidence type="ECO:0000256" key="3">
    <source>
        <dbReference type="ARBA" id="ARBA00007186"/>
    </source>
</evidence>
<dbReference type="InterPro" id="IPR010720">
    <property type="entry name" value="Alpha-L-AF_C"/>
</dbReference>
<protein>
    <recommendedName>
        <fullName evidence="4">non-reducing end alpha-L-arabinofuranosidase</fullName>
        <ecNumber evidence="4">3.2.1.55</ecNumber>
    </recommendedName>
</protein>
<dbReference type="SUPFAM" id="SSF51445">
    <property type="entry name" value="(Trans)glycosidases"/>
    <property type="match status" value="1"/>
</dbReference>
<proteinExistence type="inferred from homology"/>
<keyword evidence="6" id="KW-0119">Carbohydrate metabolism</keyword>
<dbReference type="Gene3D" id="2.60.40.1180">
    <property type="entry name" value="Golgi alpha-mannosidase II"/>
    <property type="match status" value="1"/>
</dbReference>
<dbReference type="EMBL" id="JABEYC010000580">
    <property type="protein sequence ID" value="KAF4975998.1"/>
    <property type="molecule type" value="Genomic_DNA"/>
</dbReference>
<reference evidence="10" key="2">
    <citation type="submission" date="2020-05" db="EMBL/GenBank/DDBJ databases">
        <authorList>
            <person name="Kim H.-S."/>
            <person name="Proctor R.H."/>
            <person name="Brown D.W."/>
        </authorList>
    </citation>
    <scope>NUCLEOTIDE SEQUENCE</scope>
    <source>
        <strain evidence="10">NRRL 22465</strain>
    </source>
</reference>
<evidence type="ECO:0000256" key="7">
    <source>
        <dbReference type="ARBA" id="ARBA00023295"/>
    </source>
</evidence>
<evidence type="ECO:0000313" key="11">
    <source>
        <dbReference type="Proteomes" id="UP000635477"/>
    </source>
</evidence>
<keyword evidence="11" id="KW-1185">Reference proteome</keyword>
<keyword evidence="7" id="KW-0326">Glycosidase</keyword>
<evidence type="ECO:0000256" key="4">
    <source>
        <dbReference type="ARBA" id="ARBA00012670"/>
    </source>
</evidence>